<dbReference type="PROSITE" id="PS51910">
    <property type="entry name" value="GH18_2"/>
    <property type="match status" value="1"/>
</dbReference>
<proteinExistence type="predicted"/>
<dbReference type="AlphaFoldDB" id="A0A4R6YU88"/>
<dbReference type="GO" id="GO:0005576">
    <property type="term" value="C:extracellular region"/>
    <property type="evidence" value="ECO:0007669"/>
    <property type="project" value="InterPro"/>
</dbReference>
<dbReference type="SUPFAM" id="SSF51445">
    <property type="entry name" value="(Trans)glycosidases"/>
    <property type="match status" value="1"/>
</dbReference>
<keyword evidence="6" id="KW-1185">Reference proteome</keyword>
<keyword evidence="3" id="KW-0732">Signal</keyword>
<gene>
    <name evidence="5" type="ORF">DFR29_10974</name>
</gene>
<feature type="domain" description="GH18" evidence="4">
    <location>
        <begin position="27"/>
        <end position="316"/>
    </location>
</feature>
<accession>A0A4R6YU88</accession>
<protein>
    <submittedName>
        <fullName evidence="5">Carbohydrate binding protein</fullName>
    </submittedName>
</protein>
<dbReference type="Pfam" id="PF02839">
    <property type="entry name" value="CBM_5_12"/>
    <property type="match status" value="1"/>
</dbReference>
<evidence type="ECO:0000313" key="6">
    <source>
        <dbReference type="Proteomes" id="UP000295293"/>
    </source>
</evidence>
<dbReference type="GO" id="GO:0004553">
    <property type="term" value="F:hydrolase activity, hydrolyzing O-glycosyl compounds"/>
    <property type="evidence" value="ECO:0007669"/>
    <property type="project" value="InterPro"/>
</dbReference>
<evidence type="ECO:0000259" key="4">
    <source>
        <dbReference type="PROSITE" id="PS51910"/>
    </source>
</evidence>
<organism evidence="5 6">
    <name type="scientific">Tahibacter aquaticus</name>
    <dbReference type="NCBI Taxonomy" id="520092"/>
    <lineage>
        <taxon>Bacteria</taxon>
        <taxon>Pseudomonadati</taxon>
        <taxon>Pseudomonadota</taxon>
        <taxon>Gammaproteobacteria</taxon>
        <taxon>Lysobacterales</taxon>
        <taxon>Rhodanobacteraceae</taxon>
        <taxon>Tahibacter</taxon>
    </lineage>
</organism>
<feature type="chain" id="PRO_5020564140" evidence="3">
    <location>
        <begin position="27"/>
        <end position="495"/>
    </location>
</feature>
<comment type="caution">
    <text evidence="5">The sequence shown here is derived from an EMBL/GenBank/DDBJ whole genome shotgun (WGS) entry which is preliminary data.</text>
</comment>
<dbReference type="SMART" id="SM00495">
    <property type="entry name" value="ChtBD3"/>
    <property type="match status" value="1"/>
</dbReference>
<dbReference type="Gene3D" id="2.10.10.20">
    <property type="entry name" value="Carbohydrate-binding module superfamily 5/12"/>
    <property type="match status" value="1"/>
</dbReference>
<dbReference type="GO" id="GO:0030246">
    <property type="term" value="F:carbohydrate binding"/>
    <property type="evidence" value="ECO:0007669"/>
    <property type="project" value="InterPro"/>
</dbReference>
<name>A0A4R6YU88_9GAMM</name>
<dbReference type="Gene3D" id="3.20.20.80">
    <property type="entry name" value="Glycosidases"/>
    <property type="match status" value="1"/>
</dbReference>
<evidence type="ECO:0000313" key="5">
    <source>
        <dbReference type="EMBL" id="TDR42018.1"/>
    </source>
</evidence>
<dbReference type="PANTHER" id="PTHR42976:SF1">
    <property type="entry name" value="GH18 DOMAIN-CONTAINING PROTEIN-RELATED"/>
    <property type="match status" value="1"/>
</dbReference>
<dbReference type="InterPro" id="IPR003610">
    <property type="entry name" value="CBM5/12"/>
</dbReference>
<dbReference type="SUPFAM" id="SSF51055">
    <property type="entry name" value="Carbohydrate binding domain"/>
    <property type="match status" value="1"/>
</dbReference>
<evidence type="ECO:0000256" key="3">
    <source>
        <dbReference type="SAM" id="SignalP"/>
    </source>
</evidence>
<keyword evidence="1" id="KW-0378">Hydrolase</keyword>
<dbReference type="InterPro" id="IPR052750">
    <property type="entry name" value="GH18_Chitinase"/>
</dbReference>
<dbReference type="InterPro" id="IPR001223">
    <property type="entry name" value="Glyco_hydro18_cat"/>
</dbReference>
<evidence type="ECO:0000256" key="2">
    <source>
        <dbReference type="SAM" id="MobiDB-lite"/>
    </source>
</evidence>
<evidence type="ECO:0000256" key="1">
    <source>
        <dbReference type="ARBA" id="ARBA00022801"/>
    </source>
</evidence>
<dbReference type="InterPro" id="IPR017853">
    <property type="entry name" value="GH"/>
</dbReference>
<dbReference type="CDD" id="cd12215">
    <property type="entry name" value="ChiC_BD"/>
    <property type="match status" value="1"/>
</dbReference>
<dbReference type="InterPro" id="IPR036573">
    <property type="entry name" value="CBM_sf_5/12"/>
</dbReference>
<sequence length="495" mass="50889">MKILRSTVLRSTIGIALLASAASAGATQLAPYFYTWGYGNTTYAVSSLMDARNKMGLNGATLAFVVSAGGCTVDNSISNMQSDIVAFQNAGGRVIISFGGANGTYLESTCTATQLTNLIDGMLQTTGVRAIDFDVEGGQLGNSALNTTRNAAIKALRLKYPNLYVSLTLPSVPVHPSWGGGGLDHFGVAAVQSAATAGATLDIVNLMTMDFGGSYHDGSTMGQLTQSAATAAVAQLAPIYPGKTNAQLWAMLGITPMIGNNDVAGETFTTADATAVTQFAQQKGVGHLSYWALQRDRPGSGPLGEYSQVPQSIYQFYNTFKLATGTVTPLPASITLTAVYSGDTSKITTQPNITVQASCSTSGSKSATFKPPASGSITGLVGGESCTLNETALAGAVLAAGYSLSAPSAATFTPASPVYLFNGANAINVGNKVLGGSTTTCQPAWSATTVYTGGNKASRNNVNYTANWWTQEQDPATHNGASGSGQPWTSNGPCQ</sequence>
<feature type="signal peptide" evidence="3">
    <location>
        <begin position="1"/>
        <end position="26"/>
    </location>
</feature>
<reference evidence="5 6" key="1">
    <citation type="submission" date="2019-03" db="EMBL/GenBank/DDBJ databases">
        <title>Genomic Encyclopedia of Type Strains, Phase IV (KMG-IV): sequencing the most valuable type-strain genomes for metagenomic binning, comparative biology and taxonomic classification.</title>
        <authorList>
            <person name="Goeker M."/>
        </authorList>
    </citation>
    <scope>NUCLEOTIDE SEQUENCE [LARGE SCALE GENOMIC DNA]</scope>
    <source>
        <strain evidence="5 6">DSM 21667</strain>
    </source>
</reference>
<feature type="region of interest" description="Disordered" evidence="2">
    <location>
        <begin position="473"/>
        <end position="495"/>
    </location>
</feature>
<dbReference type="EMBL" id="SNZH01000009">
    <property type="protein sequence ID" value="TDR42018.1"/>
    <property type="molecule type" value="Genomic_DNA"/>
</dbReference>
<dbReference type="Proteomes" id="UP000295293">
    <property type="component" value="Unassembled WGS sequence"/>
</dbReference>
<dbReference type="RefSeq" id="WP_166654119.1">
    <property type="nucleotide sequence ID" value="NZ_SNZH01000009.1"/>
</dbReference>
<dbReference type="PANTHER" id="PTHR42976">
    <property type="entry name" value="BIFUNCTIONAL CHITINASE/LYSOZYME-RELATED"/>
    <property type="match status" value="1"/>
</dbReference>
<dbReference type="GO" id="GO:0005975">
    <property type="term" value="P:carbohydrate metabolic process"/>
    <property type="evidence" value="ECO:0007669"/>
    <property type="project" value="InterPro"/>
</dbReference>